<dbReference type="AlphaFoldDB" id="A0AAE0NPC1"/>
<dbReference type="PANTHER" id="PTHR43712:SF5">
    <property type="entry name" value="O-METHYLTRANSFERASE ASQN-RELATED"/>
    <property type="match status" value="1"/>
</dbReference>
<dbReference type="SUPFAM" id="SSF46785">
    <property type="entry name" value="Winged helix' DNA-binding domain"/>
    <property type="match status" value="1"/>
</dbReference>
<feature type="domain" description="O-methyltransferase dimerisation" evidence="1">
    <location>
        <begin position="6"/>
        <end position="74"/>
    </location>
</feature>
<dbReference type="InterPro" id="IPR036388">
    <property type="entry name" value="WH-like_DNA-bd_sf"/>
</dbReference>
<evidence type="ECO:0000313" key="3">
    <source>
        <dbReference type="Proteomes" id="UP001285441"/>
    </source>
</evidence>
<dbReference type="InterPro" id="IPR012967">
    <property type="entry name" value="COMT_dimerisation"/>
</dbReference>
<proteinExistence type="predicted"/>
<dbReference type="Gene3D" id="1.10.10.10">
    <property type="entry name" value="Winged helix-like DNA-binding domain superfamily/Winged helix DNA-binding domain"/>
    <property type="match status" value="1"/>
</dbReference>
<organism evidence="2 3">
    <name type="scientific">Podospora didyma</name>
    <dbReference type="NCBI Taxonomy" id="330526"/>
    <lineage>
        <taxon>Eukaryota</taxon>
        <taxon>Fungi</taxon>
        <taxon>Dikarya</taxon>
        <taxon>Ascomycota</taxon>
        <taxon>Pezizomycotina</taxon>
        <taxon>Sordariomycetes</taxon>
        <taxon>Sordariomycetidae</taxon>
        <taxon>Sordariales</taxon>
        <taxon>Podosporaceae</taxon>
        <taxon>Podospora</taxon>
    </lineage>
</organism>
<dbReference type="EMBL" id="JAULSW010000004">
    <property type="protein sequence ID" value="KAK3385232.1"/>
    <property type="molecule type" value="Genomic_DNA"/>
</dbReference>
<name>A0AAE0NPC1_9PEZI</name>
<gene>
    <name evidence="2" type="ORF">B0H63DRAFT_522574</name>
</gene>
<dbReference type="GO" id="GO:0046983">
    <property type="term" value="F:protein dimerization activity"/>
    <property type="evidence" value="ECO:0007669"/>
    <property type="project" value="InterPro"/>
</dbReference>
<dbReference type="Pfam" id="PF08100">
    <property type="entry name" value="Dimerisation"/>
    <property type="match status" value="1"/>
</dbReference>
<protein>
    <recommendedName>
        <fullName evidence="1">O-methyltransferase dimerisation domain-containing protein</fullName>
    </recommendedName>
</protein>
<evidence type="ECO:0000259" key="1">
    <source>
        <dbReference type="Pfam" id="PF08100"/>
    </source>
</evidence>
<reference evidence="2" key="2">
    <citation type="submission" date="2023-06" db="EMBL/GenBank/DDBJ databases">
        <authorList>
            <consortium name="Lawrence Berkeley National Laboratory"/>
            <person name="Haridas S."/>
            <person name="Hensen N."/>
            <person name="Bonometti L."/>
            <person name="Westerberg I."/>
            <person name="Brannstrom I.O."/>
            <person name="Guillou S."/>
            <person name="Cros-Aarteil S."/>
            <person name="Calhoun S."/>
            <person name="Kuo A."/>
            <person name="Mondo S."/>
            <person name="Pangilinan J."/>
            <person name="Riley R."/>
            <person name="LaButti K."/>
            <person name="Andreopoulos B."/>
            <person name="Lipzen A."/>
            <person name="Chen C."/>
            <person name="Yanf M."/>
            <person name="Daum C."/>
            <person name="Ng V."/>
            <person name="Clum A."/>
            <person name="Steindorff A."/>
            <person name="Ohm R."/>
            <person name="Martin F."/>
            <person name="Silar P."/>
            <person name="Natvig D."/>
            <person name="Lalanne C."/>
            <person name="Gautier V."/>
            <person name="Ament-velasquez S.L."/>
            <person name="Kruys A."/>
            <person name="Hutchinson M.I."/>
            <person name="Powell A.J."/>
            <person name="Barry K."/>
            <person name="Miller A.N."/>
            <person name="Grigoriev I.V."/>
            <person name="Debuchy R."/>
            <person name="Gladieux P."/>
            <person name="Thoren M.H."/>
            <person name="Johannesson H."/>
        </authorList>
    </citation>
    <scope>NUCLEOTIDE SEQUENCE</scope>
    <source>
        <strain evidence="2">CBS 232.78</strain>
    </source>
</reference>
<sequence length="84" mass="9476">MTQLVAVRTFMKLRVFNDIPKTGSISLEDLSKATGAQESLLERMGRTLIRAGFLDQTRPDGGEYRHTKFSLAYLLDEPCPGHMF</sequence>
<evidence type="ECO:0000313" key="2">
    <source>
        <dbReference type="EMBL" id="KAK3385232.1"/>
    </source>
</evidence>
<reference evidence="2" key="1">
    <citation type="journal article" date="2023" name="Mol. Phylogenet. Evol.">
        <title>Genome-scale phylogeny and comparative genomics of the fungal order Sordariales.</title>
        <authorList>
            <person name="Hensen N."/>
            <person name="Bonometti L."/>
            <person name="Westerberg I."/>
            <person name="Brannstrom I.O."/>
            <person name="Guillou S."/>
            <person name="Cros-Aarteil S."/>
            <person name="Calhoun S."/>
            <person name="Haridas S."/>
            <person name="Kuo A."/>
            <person name="Mondo S."/>
            <person name="Pangilinan J."/>
            <person name="Riley R."/>
            <person name="LaButti K."/>
            <person name="Andreopoulos B."/>
            <person name="Lipzen A."/>
            <person name="Chen C."/>
            <person name="Yan M."/>
            <person name="Daum C."/>
            <person name="Ng V."/>
            <person name="Clum A."/>
            <person name="Steindorff A."/>
            <person name="Ohm R.A."/>
            <person name="Martin F."/>
            <person name="Silar P."/>
            <person name="Natvig D.O."/>
            <person name="Lalanne C."/>
            <person name="Gautier V."/>
            <person name="Ament-Velasquez S.L."/>
            <person name="Kruys A."/>
            <person name="Hutchinson M.I."/>
            <person name="Powell A.J."/>
            <person name="Barry K."/>
            <person name="Miller A.N."/>
            <person name="Grigoriev I.V."/>
            <person name="Debuchy R."/>
            <person name="Gladieux P."/>
            <person name="Hiltunen Thoren M."/>
            <person name="Johannesson H."/>
        </authorList>
    </citation>
    <scope>NUCLEOTIDE SEQUENCE</scope>
    <source>
        <strain evidence="2">CBS 232.78</strain>
    </source>
</reference>
<dbReference type="PANTHER" id="PTHR43712">
    <property type="entry name" value="PUTATIVE (AFU_ORTHOLOGUE AFUA_4G14580)-RELATED"/>
    <property type="match status" value="1"/>
</dbReference>
<dbReference type="InterPro" id="IPR036390">
    <property type="entry name" value="WH_DNA-bd_sf"/>
</dbReference>
<dbReference type="Proteomes" id="UP001285441">
    <property type="component" value="Unassembled WGS sequence"/>
</dbReference>
<keyword evidence="3" id="KW-1185">Reference proteome</keyword>
<comment type="caution">
    <text evidence="2">The sequence shown here is derived from an EMBL/GenBank/DDBJ whole genome shotgun (WGS) entry which is preliminary data.</text>
</comment>
<accession>A0AAE0NPC1</accession>